<dbReference type="PANTHER" id="PTHR43464:SF23">
    <property type="entry name" value="JUVENILE HORMONE ACID O-METHYLTRANSFERASE"/>
    <property type="match status" value="1"/>
</dbReference>
<dbReference type="RefSeq" id="WP_381193971.1">
    <property type="nucleotide sequence ID" value="NZ_JBHSFE010000010.1"/>
</dbReference>
<gene>
    <name evidence="2" type="ORF">ACFO9E_11625</name>
</gene>
<evidence type="ECO:0000313" key="3">
    <source>
        <dbReference type="Proteomes" id="UP001595993"/>
    </source>
</evidence>
<dbReference type="Pfam" id="PF13649">
    <property type="entry name" value="Methyltransf_25"/>
    <property type="match status" value="1"/>
</dbReference>
<evidence type="ECO:0000313" key="2">
    <source>
        <dbReference type="EMBL" id="MFC4608461.1"/>
    </source>
</evidence>
<sequence length="219" mass="23879">MNSSFDMIKQSHVFFDDAPGLKNYYEDWATQYDVDLADQKWVAPKVAANFVHLLASAYGSSAAPAATILDAGCGTGLVGRVLSTQGNYLIDGVDLSESMAEEAAKTNAYRKVYGGVDLSTPVRDERLDDQYDIVVSSGVFTLGHVRPTALLTLIEYARPDGLIVVSTRGTYAAETGFEDFARSQEVSKVASLEFKLKDANYLAEEGADYWVFRKTGSVQ</sequence>
<dbReference type="Proteomes" id="UP001595993">
    <property type="component" value="Unassembled WGS sequence"/>
</dbReference>
<dbReference type="PANTHER" id="PTHR43464">
    <property type="entry name" value="METHYLTRANSFERASE"/>
    <property type="match status" value="1"/>
</dbReference>
<dbReference type="SUPFAM" id="SSF53335">
    <property type="entry name" value="S-adenosyl-L-methionine-dependent methyltransferases"/>
    <property type="match status" value="1"/>
</dbReference>
<dbReference type="Gene3D" id="3.40.50.150">
    <property type="entry name" value="Vaccinia Virus protein VP39"/>
    <property type="match status" value="1"/>
</dbReference>
<keyword evidence="2" id="KW-0489">Methyltransferase</keyword>
<proteinExistence type="predicted"/>
<dbReference type="CDD" id="cd02440">
    <property type="entry name" value="AdoMet_MTases"/>
    <property type="match status" value="1"/>
</dbReference>
<keyword evidence="3" id="KW-1185">Reference proteome</keyword>
<dbReference type="InterPro" id="IPR041698">
    <property type="entry name" value="Methyltransf_25"/>
</dbReference>
<dbReference type="InterPro" id="IPR029063">
    <property type="entry name" value="SAM-dependent_MTases_sf"/>
</dbReference>
<name>A0ABV9G6C9_9ACTN</name>
<feature type="domain" description="Methyltransferase" evidence="1">
    <location>
        <begin position="68"/>
        <end position="161"/>
    </location>
</feature>
<dbReference type="EMBL" id="JBHSFE010000010">
    <property type="protein sequence ID" value="MFC4608461.1"/>
    <property type="molecule type" value="Genomic_DNA"/>
</dbReference>
<keyword evidence="2" id="KW-0808">Transferase</keyword>
<organism evidence="2 3">
    <name type="scientific">Streptomyces maoxianensis</name>
    <dbReference type="NCBI Taxonomy" id="1459942"/>
    <lineage>
        <taxon>Bacteria</taxon>
        <taxon>Bacillati</taxon>
        <taxon>Actinomycetota</taxon>
        <taxon>Actinomycetes</taxon>
        <taxon>Kitasatosporales</taxon>
        <taxon>Streptomycetaceae</taxon>
        <taxon>Streptomyces</taxon>
    </lineage>
</organism>
<evidence type="ECO:0000259" key="1">
    <source>
        <dbReference type="Pfam" id="PF13649"/>
    </source>
</evidence>
<dbReference type="GO" id="GO:0008168">
    <property type="term" value="F:methyltransferase activity"/>
    <property type="evidence" value="ECO:0007669"/>
    <property type="project" value="UniProtKB-KW"/>
</dbReference>
<comment type="caution">
    <text evidence="2">The sequence shown here is derived from an EMBL/GenBank/DDBJ whole genome shotgun (WGS) entry which is preliminary data.</text>
</comment>
<accession>A0ABV9G6C9</accession>
<dbReference type="GO" id="GO:0032259">
    <property type="term" value="P:methylation"/>
    <property type="evidence" value="ECO:0007669"/>
    <property type="project" value="UniProtKB-KW"/>
</dbReference>
<protein>
    <submittedName>
        <fullName evidence="2">Class I SAM-dependent DNA methyltransferase</fullName>
    </submittedName>
</protein>
<reference evidence="3" key="1">
    <citation type="journal article" date="2019" name="Int. J. Syst. Evol. Microbiol.">
        <title>The Global Catalogue of Microorganisms (GCM) 10K type strain sequencing project: providing services to taxonomists for standard genome sequencing and annotation.</title>
        <authorList>
            <consortium name="The Broad Institute Genomics Platform"/>
            <consortium name="The Broad Institute Genome Sequencing Center for Infectious Disease"/>
            <person name="Wu L."/>
            <person name="Ma J."/>
        </authorList>
    </citation>
    <scope>NUCLEOTIDE SEQUENCE [LARGE SCALE GENOMIC DNA]</scope>
    <source>
        <strain evidence="3">CGMCC 4.7139</strain>
    </source>
</reference>